<sequence length="747" mass="86042">MEKDRSYSDDTFSTKYRWIQDSQESMNALSVEDGSAKDSSFLDYEYESPKLEKIHQLARLLDDTQMSTKTIKKETTLRTTESFLGKKQDIKAKMHSPLDVQKPVLFSDDQLKTVSSFDKHADSQFSGKTPLSSRSLSEMNASKVQNNQSFLEPSLLESSGVSNSTAPSPSSIVFSKKGYQEVPSQSSILPKQSPNQSETSSSFSWSSETVKEYLNEILKQIYSDKKENIRSHKSNYYKHFSNSNTSMIQENAALFENGIDEKSYISKKSESILDLMKEKLFLDAPAPNLYTDVPENHCVLKVSNQPESFSNEKAHTSSHLMNHENSSSNSFIDTHHISNKNISCKDFPADTSNKSYNDEKKSVEVDFKQINLCNISDNQKNQNCEVQYACEDYTKYREDIVNIQNSLKQLVNEYDRRGHMLDKLINEFSILKSENKNQSNESILKTTFEEAKKHAVFVEKDLDAARLEINDLKTICHDLIEALKIKPQNIQKYYPSTPKAGNEESLKEKMTRWKTYLSPQFSPIQTKKSSNFAQNSNIYDKKEPLHDLNTPINIQSPMQKTLPNLDKKETAFQEFPIRQSFEGDNQISSYEEIYNLKIQLEKAEQEIERLKSIIPNTPHEHHTKPITPQDMPDAHKPLSKAEKIYYRLQLYKIDKLCSNETSNLLKNILVQLNIPFDSLPETITSIRYRLQQSLRLREFAEEVHLSLYEGEPMDPKLVSKKCLGDMITKVDQLARSSRRRRIRRSII</sequence>
<evidence type="ECO:0000313" key="2">
    <source>
        <dbReference type="Proteomes" id="UP000768646"/>
    </source>
</evidence>
<accession>A0ACB7CFJ0</accession>
<dbReference type="EMBL" id="JABTEG010000001">
    <property type="protein sequence ID" value="KAG4306150.1"/>
    <property type="molecule type" value="Genomic_DNA"/>
</dbReference>
<gene>
    <name evidence="1" type="ORF">PORY_000138</name>
</gene>
<evidence type="ECO:0000313" key="1">
    <source>
        <dbReference type="EMBL" id="KAG4306150.1"/>
    </source>
</evidence>
<reference evidence="1 2" key="1">
    <citation type="journal article" date="2021" name="Commun. Biol.">
        <title>Genomic insights into the host specific adaptation of the Pneumocystis genus.</title>
        <authorList>
            <person name="Cisse O.H."/>
            <person name="Ma L."/>
            <person name="Dekker J.P."/>
            <person name="Khil P.P."/>
            <person name="Youn J.-H."/>
            <person name="Brenchley J.M."/>
            <person name="Blair R."/>
            <person name="Pahar B."/>
            <person name="Chabe M."/>
            <person name="Van Rompay K.K.A."/>
            <person name="Keesler R."/>
            <person name="Sukura A."/>
            <person name="Hirsch V."/>
            <person name="Kutty G."/>
            <person name="Liu Y."/>
            <person name="Peng L."/>
            <person name="Chen J."/>
            <person name="Song J."/>
            <person name="Weissenbacher-Lang C."/>
            <person name="Xu J."/>
            <person name="Upham N.S."/>
            <person name="Stajich J.E."/>
            <person name="Cuomo C.A."/>
            <person name="Cushion M.T."/>
            <person name="Kovacs J.A."/>
        </authorList>
    </citation>
    <scope>NUCLEOTIDE SEQUENCE [LARGE SCALE GENOMIC DNA]</scope>
    <source>
        <strain evidence="1 2">RABM</strain>
    </source>
</reference>
<protein>
    <submittedName>
        <fullName evidence="1">Uncharacterized protein</fullName>
    </submittedName>
</protein>
<organism evidence="1 2">
    <name type="scientific">Pneumocystis oryctolagi</name>
    <dbReference type="NCBI Taxonomy" id="42067"/>
    <lineage>
        <taxon>Eukaryota</taxon>
        <taxon>Fungi</taxon>
        <taxon>Dikarya</taxon>
        <taxon>Ascomycota</taxon>
        <taxon>Taphrinomycotina</taxon>
        <taxon>Pneumocystomycetes</taxon>
        <taxon>Pneumocystaceae</taxon>
        <taxon>Pneumocystis</taxon>
    </lineage>
</organism>
<name>A0ACB7CFJ0_9ASCO</name>
<comment type="caution">
    <text evidence="1">The sequence shown here is derived from an EMBL/GenBank/DDBJ whole genome shotgun (WGS) entry which is preliminary data.</text>
</comment>
<dbReference type="Proteomes" id="UP000768646">
    <property type="component" value="Unassembled WGS sequence"/>
</dbReference>
<proteinExistence type="predicted"/>
<keyword evidence="2" id="KW-1185">Reference proteome</keyword>